<keyword evidence="1" id="KW-1133">Transmembrane helix</keyword>
<proteinExistence type="predicted"/>
<dbReference type="InterPro" id="IPR009995">
    <property type="entry name" value="DUF1512"/>
</dbReference>
<feature type="transmembrane region" description="Helical" evidence="1">
    <location>
        <begin position="27"/>
        <end position="47"/>
    </location>
</feature>
<evidence type="ECO:0000313" key="4">
    <source>
        <dbReference type="EMBL" id="BBG27406.1"/>
    </source>
</evidence>
<organism evidence="4 5">
    <name type="scientific">Sulfuracidifex tepidarius</name>
    <dbReference type="NCBI Taxonomy" id="1294262"/>
    <lineage>
        <taxon>Archaea</taxon>
        <taxon>Thermoproteota</taxon>
        <taxon>Thermoprotei</taxon>
        <taxon>Sulfolobales</taxon>
        <taxon>Sulfolobaceae</taxon>
        <taxon>Sulfuracidifex</taxon>
    </lineage>
</organism>
<dbReference type="InterPro" id="IPR056460">
    <property type="entry name" value="DUF1512_N"/>
</dbReference>
<dbReference type="PIRSF" id="PIRSF016495">
    <property type="entry name" value="UCP016495"/>
    <property type="match status" value="1"/>
</dbReference>
<sequence>MEVREDIRYNMSILIALASSSSGSSSYVYLNTLFFVAIFLFYMLLALPGPGTKINMMFLSRGIEAQLSQIETYLKDSKKKMQEVLASKGVQKPDEVIDRVSEIFTIDPVSVEPTDIIGRMRLMLRTTEDKIRDIMELSAPNIDPVTRSKLEVSAEVVNTLNMIHKVIRHYLLSAKKTNSIFILYQLQMVVPQLVKLSEAYSKAMNTFMKGIPVGDSLGPLVAANLLMNSQNKWNPSRDTVAGEVEYEGRKLVVVKAEGPMATVGRPGEAVANVIEEYKGNVKRIITIDAALKLEGEDTGSVAEGTGVAMGDPGPEKIAIERVAVKYGIPIDAIVVKMGMEEAITEMRKPVFDASSKVMDMLRRIIQERTKPGDLVVVVGVGNTSGVAQ</sequence>
<evidence type="ECO:0000259" key="2">
    <source>
        <dbReference type="Pfam" id="PF07431"/>
    </source>
</evidence>
<keyword evidence="1" id="KW-0812">Transmembrane</keyword>
<name>A0A510E4K2_9CREN</name>
<dbReference type="EMBL" id="AP018930">
    <property type="protein sequence ID" value="BBG27406.1"/>
    <property type="molecule type" value="Genomic_DNA"/>
</dbReference>
<evidence type="ECO:0000256" key="1">
    <source>
        <dbReference type="SAM" id="Phobius"/>
    </source>
</evidence>
<dbReference type="InterPro" id="IPR056461">
    <property type="entry name" value="DUF1512_C"/>
</dbReference>
<dbReference type="Proteomes" id="UP000325030">
    <property type="component" value="Chromosome"/>
</dbReference>
<accession>A0A510E4K2</accession>
<gene>
    <name evidence="4" type="ORF">IC007_1955</name>
</gene>
<reference evidence="5" key="1">
    <citation type="submission" date="2018-09" db="EMBL/GenBank/DDBJ databases">
        <title>Complete Genome Sequencing of Sulfolobus sp. JCM 16834.</title>
        <authorList>
            <person name="Kato S."/>
            <person name="Itoh T."/>
            <person name="Ohkuma M."/>
        </authorList>
    </citation>
    <scope>NUCLEOTIDE SEQUENCE [LARGE SCALE GENOMIC DNA]</scope>
    <source>
        <strain evidence="5">IC-007</strain>
    </source>
</reference>
<evidence type="ECO:0000313" key="5">
    <source>
        <dbReference type="Proteomes" id="UP000325030"/>
    </source>
</evidence>
<feature type="domain" description="DUF1512" evidence="3">
    <location>
        <begin position="213"/>
        <end position="387"/>
    </location>
</feature>
<evidence type="ECO:0008006" key="6">
    <source>
        <dbReference type="Google" id="ProtNLM"/>
    </source>
</evidence>
<protein>
    <recommendedName>
        <fullName evidence="6">DUF1512 domain-containing protein</fullName>
    </recommendedName>
</protein>
<dbReference type="Pfam" id="PF23542">
    <property type="entry name" value="DUF1512_C"/>
    <property type="match status" value="1"/>
</dbReference>
<dbReference type="Pfam" id="PF07431">
    <property type="entry name" value="DUF1512"/>
    <property type="match status" value="1"/>
</dbReference>
<dbReference type="AlphaFoldDB" id="A0A510E4K2"/>
<evidence type="ECO:0000259" key="3">
    <source>
        <dbReference type="Pfam" id="PF23542"/>
    </source>
</evidence>
<keyword evidence="1" id="KW-0472">Membrane</keyword>
<feature type="domain" description="DUF1512" evidence="2">
    <location>
        <begin position="32"/>
        <end position="209"/>
    </location>
</feature>